<dbReference type="InterPro" id="IPR007330">
    <property type="entry name" value="MIT_dom"/>
</dbReference>
<dbReference type="OrthoDB" id="29072at2759"/>
<dbReference type="Proteomes" id="UP000002899">
    <property type="component" value="Chromosome IV"/>
</dbReference>
<evidence type="ECO:0000256" key="3">
    <source>
        <dbReference type="ARBA" id="ARBA00022840"/>
    </source>
</evidence>
<dbReference type="InterPro" id="IPR003959">
    <property type="entry name" value="ATPase_AAA_core"/>
</dbReference>
<dbReference type="GO" id="GO:0007033">
    <property type="term" value="P:vacuole organization"/>
    <property type="evidence" value="ECO:0007669"/>
    <property type="project" value="TreeGrafter"/>
</dbReference>
<dbReference type="KEGG" id="bmic:BmR1_04g07165"/>
<organism evidence="7 8">
    <name type="scientific">Babesia microti (strain RI)</name>
    <dbReference type="NCBI Taxonomy" id="1133968"/>
    <lineage>
        <taxon>Eukaryota</taxon>
        <taxon>Sar</taxon>
        <taxon>Alveolata</taxon>
        <taxon>Apicomplexa</taxon>
        <taxon>Aconoidasida</taxon>
        <taxon>Piroplasmida</taxon>
        <taxon>Babesiidae</taxon>
        <taxon>Babesia</taxon>
    </lineage>
</organism>
<keyword evidence="7" id="KW-0378">Hydrolase</keyword>
<proteinExistence type="inferred from homology"/>
<dbReference type="InterPro" id="IPR036181">
    <property type="entry name" value="MIT_dom_sf"/>
</dbReference>
<evidence type="ECO:0000313" key="8">
    <source>
        <dbReference type="Proteomes" id="UP000002899"/>
    </source>
</evidence>
<dbReference type="InterPro" id="IPR015415">
    <property type="entry name" value="Spast_Vps4_C"/>
</dbReference>
<evidence type="ECO:0000256" key="1">
    <source>
        <dbReference type="ARBA" id="ARBA00004370"/>
    </source>
</evidence>
<dbReference type="GO" id="GO:0016197">
    <property type="term" value="P:endosomal transport"/>
    <property type="evidence" value="ECO:0007669"/>
    <property type="project" value="TreeGrafter"/>
</dbReference>
<name>I7J8X2_BABMR</name>
<evidence type="ECO:0000256" key="5">
    <source>
        <dbReference type="RuleBase" id="RU003651"/>
    </source>
</evidence>
<dbReference type="GeneID" id="24426080"/>
<dbReference type="RefSeq" id="XP_021337191.1">
    <property type="nucleotide sequence ID" value="XM_021482585.1"/>
</dbReference>
<dbReference type="PANTHER" id="PTHR23074">
    <property type="entry name" value="AAA DOMAIN-CONTAINING"/>
    <property type="match status" value="1"/>
</dbReference>
<dbReference type="PANTHER" id="PTHR23074:SF83">
    <property type="entry name" value="VACUOLAR PROTEIN SORTING-ASSOCIATED PROTEIN 4A"/>
    <property type="match status" value="1"/>
</dbReference>
<keyword evidence="3 5" id="KW-0067">ATP-binding</keyword>
<dbReference type="Pfam" id="PF04212">
    <property type="entry name" value="MIT"/>
    <property type="match status" value="1"/>
</dbReference>
<dbReference type="SUPFAM" id="SSF116846">
    <property type="entry name" value="MIT domain"/>
    <property type="match status" value="1"/>
</dbReference>
<keyword evidence="2 5" id="KW-0547">Nucleotide-binding</keyword>
<dbReference type="InterPro" id="IPR003960">
    <property type="entry name" value="ATPase_AAA_CS"/>
</dbReference>
<accession>I7J8X2</accession>
<dbReference type="SUPFAM" id="SSF52540">
    <property type="entry name" value="P-loop containing nucleoside triphosphate hydrolases"/>
    <property type="match status" value="1"/>
</dbReference>
<gene>
    <name evidence="7" type="ORF">BmR1_04g07165</name>
</gene>
<dbReference type="EC" id="3.6.4.6" evidence="7"/>
<dbReference type="Gene3D" id="1.10.8.60">
    <property type="match status" value="1"/>
</dbReference>
<dbReference type="SMART" id="SM00382">
    <property type="entry name" value="AAA"/>
    <property type="match status" value="1"/>
</dbReference>
<dbReference type="InterPro" id="IPR003593">
    <property type="entry name" value="AAA+_ATPase"/>
</dbReference>
<dbReference type="InterPro" id="IPR027417">
    <property type="entry name" value="P-loop_NTPase"/>
</dbReference>
<comment type="subcellular location">
    <subcellularLocation>
        <location evidence="1">Membrane</location>
    </subcellularLocation>
</comment>
<sequence>MDALVSAVKFAQEAALESNAGNSGSAIELYKKAIGILQDSYKNENDEHMKRKIFNQMKIYLEKAESIKEISDNSTVKHNKFGVSKSPQTNNFASQSTNITVSPKESTVKWSDVAGLDNAKEIMEEAILLPLKFPNIFKGKIRPWKSILLYGPPGTGKTLIAQACAYECNIPFFSISSADIMSKWQGESEKFVKNLFKNTPDQCIIFIDEIDSICGERNETDSESSKRVKTELLIQMQDLFNSEKQTIVIAATNLPWTLDSAVRRRFEKRIYIPLPNKITRKQILQMNLSDLPNNLSDADLDDIARLTDGFNAADVGILVRTGIMYSLKVCRDSTHFKLLPNGSYTPCAQTDPSAIKITFNCIPTNKLSLPAMDKSALMQALDVVSSSVDPQMLGRYEQWTQQFGQ</sequence>
<dbReference type="Pfam" id="PF00004">
    <property type="entry name" value="AAA"/>
    <property type="match status" value="1"/>
</dbReference>
<dbReference type="GO" id="GO:0016887">
    <property type="term" value="F:ATP hydrolysis activity"/>
    <property type="evidence" value="ECO:0007669"/>
    <property type="project" value="InterPro"/>
</dbReference>
<dbReference type="GO" id="GO:0005524">
    <property type="term" value="F:ATP binding"/>
    <property type="evidence" value="ECO:0007669"/>
    <property type="project" value="UniProtKB-KW"/>
</dbReference>
<dbReference type="VEuPathDB" id="PiroplasmaDB:BmR1_04g07165"/>
<dbReference type="GO" id="GO:0016020">
    <property type="term" value="C:membrane"/>
    <property type="evidence" value="ECO:0007669"/>
    <property type="project" value="UniProtKB-SubCell"/>
</dbReference>
<dbReference type="Gene3D" id="1.20.58.80">
    <property type="entry name" value="Phosphotransferase system, lactose/cellobiose-type IIA subunit"/>
    <property type="match status" value="1"/>
</dbReference>
<dbReference type="Gene3D" id="3.40.50.300">
    <property type="entry name" value="P-loop containing nucleotide triphosphate hydrolases"/>
    <property type="match status" value="1"/>
</dbReference>
<reference evidence="7 8" key="3">
    <citation type="journal article" date="2016" name="Sci. Rep.">
        <title>Genome-wide diversity and gene expression profiling of Babesia microti isolates identify polymorphic genes that mediate host-pathogen interactions.</title>
        <authorList>
            <person name="Silva J.C."/>
            <person name="Cornillot E."/>
            <person name="McCracken C."/>
            <person name="Usmani-Brown S."/>
            <person name="Dwivedi A."/>
            <person name="Ifeonu O.O."/>
            <person name="Crabtree J."/>
            <person name="Gotia H.T."/>
            <person name="Virji A.Z."/>
            <person name="Reynes C."/>
            <person name="Colinge J."/>
            <person name="Kumar V."/>
            <person name="Lawres L."/>
            <person name="Pazzi J.E."/>
            <person name="Pablo J.V."/>
            <person name="Hung C."/>
            <person name="Brancato J."/>
            <person name="Kumari P."/>
            <person name="Orvis J."/>
            <person name="Tretina K."/>
            <person name="Chibucos M."/>
            <person name="Ott S."/>
            <person name="Sadzewicz L."/>
            <person name="Sengamalay N."/>
            <person name="Shetty A.C."/>
            <person name="Su Q."/>
            <person name="Tallon L."/>
            <person name="Fraser C.M."/>
            <person name="Frutos R."/>
            <person name="Molina D.M."/>
            <person name="Krause P.J."/>
            <person name="Ben Mamoun C."/>
        </authorList>
    </citation>
    <scope>NUCLEOTIDE SEQUENCE [LARGE SCALE GENOMIC DNA]</scope>
    <source>
        <strain evidence="7 8">RI</strain>
    </source>
</reference>
<reference evidence="7 8" key="2">
    <citation type="journal article" date="2013" name="PLoS ONE">
        <title>Whole genome mapping and re-organization of the nuclear and mitochondrial genomes of Babesia microti isolates.</title>
        <authorList>
            <person name="Cornillot E."/>
            <person name="Dassouli A."/>
            <person name="Garg A."/>
            <person name="Pachikara N."/>
            <person name="Randazzo S."/>
            <person name="Depoix D."/>
            <person name="Carcy B."/>
            <person name="Delbecq S."/>
            <person name="Frutos R."/>
            <person name="Silva J.C."/>
            <person name="Sutton R."/>
            <person name="Krause P.J."/>
            <person name="Mamoun C.B."/>
        </authorList>
    </citation>
    <scope>NUCLEOTIDE SEQUENCE [LARGE SCALE GENOMIC DNA]</scope>
    <source>
        <strain evidence="7 8">RI</strain>
    </source>
</reference>
<dbReference type="PROSITE" id="PS00674">
    <property type="entry name" value="AAA"/>
    <property type="match status" value="1"/>
</dbReference>
<dbReference type="FunFam" id="3.40.50.300:FF:001003">
    <property type="entry name" value="Vacuolar protein sorting-associated protein 4"/>
    <property type="match status" value="1"/>
</dbReference>
<dbReference type="AlphaFoldDB" id="I7J8X2"/>
<evidence type="ECO:0000256" key="4">
    <source>
        <dbReference type="ARBA" id="ARBA00023136"/>
    </source>
</evidence>
<protein>
    <submittedName>
        <fullName evidence="7">Vacuolar protein-sorting-associated protein 4</fullName>
        <ecNumber evidence="7">3.6.4.6</ecNumber>
    </submittedName>
</protein>
<keyword evidence="4" id="KW-0472">Membrane</keyword>
<dbReference type="InterPro" id="IPR050304">
    <property type="entry name" value="MT-severing_AAA_ATPase"/>
</dbReference>
<evidence type="ECO:0000259" key="6">
    <source>
        <dbReference type="SMART" id="SM00382"/>
    </source>
</evidence>
<evidence type="ECO:0000313" key="7">
    <source>
        <dbReference type="EMBL" id="CCF75628.2"/>
    </source>
</evidence>
<reference evidence="7 8" key="1">
    <citation type="journal article" date="2012" name="Nucleic Acids Res.">
        <title>Sequencing of the smallest Apicomplexan genome from the human pathogen Babesia microti.</title>
        <authorList>
            <person name="Cornillot E."/>
            <person name="Hadj-Kaddour K."/>
            <person name="Dassouli A."/>
            <person name="Noel B."/>
            <person name="Ranwez V."/>
            <person name="Vacherie B."/>
            <person name="Augagneur Y."/>
            <person name="Bres V."/>
            <person name="Duclos A."/>
            <person name="Randazzo S."/>
            <person name="Carcy B."/>
            <person name="Debierre-Grockiego F."/>
            <person name="Delbecq S."/>
            <person name="Moubri-Menage K."/>
            <person name="Shams-Eldin H."/>
            <person name="Usmani-Brown S."/>
            <person name="Bringaud F."/>
            <person name="Wincker P."/>
            <person name="Vivares C.P."/>
            <person name="Schwarz R.T."/>
            <person name="Schetters T.P."/>
            <person name="Krause P.J."/>
            <person name="Gorenflot A."/>
            <person name="Berry V."/>
            <person name="Barbe V."/>
            <person name="Ben Mamoun C."/>
        </authorList>
    </citation>
    <scope>NUCLEOTIDE SEQUENCE [LARGE SCALE GENOMIC DNA]</scope>
    <source>
        <strain evidence="7 8">RI</strain>
    </source>
</reference>
<feature type="domain" description="AAA+ ATPase" evidence="6">
    <location>
        <begin position="143"/>
        <end position="276"/>
    </location>
</feature>
<evidence type="ECO:0000256" key="2">
    <source>
        <dbReference type="ARBA" id="ARBA00022741"/>
    </source>
</evidence>
<keyword evidence="8" id="KW-1185">Reference proteome</keyword>
<dbReference type="Pfam" id="PF09336">
    <property type="entry name" value="Vps4_C"/>
    <property type="match status" value="1"/>
</dbReference>
<comment type="similarity">
    <text evidence="5">Belongs to the AAA ATPase family.</text>
</comment>
<dbReference type="EMBL" id="LN871599">
    <property type="protein sequence ID" value="CCF75628.2"/>
    <property type="molecule type" value="Genomic_DNA"/>
</dbReference>